<dbReference type="PROSITE" id="PS51257">
    <property type="entry name" value="PROKAR_LIPOPROTEIN"/>
    <property type="match status" value="1"/>
</dbReference>
<name>A0A8J3WLF3_9ACTN</name>
<dbReference type="AlphaFoldDB" id="A0A8J3WLF3"/>
<reference evidence="2 3" key="1">
    <citation type="submission" date="2021-01" db="EMBL/GenBank/DDBJ databases">
        <title>Whole genome shotgun sequence of Planobispora siamensis NBRC 107568.</title>
        <authorList>
            <person name="Komaki H."/>
            <person name="Tamura T."/>
        </authorList>
    </citation>
    <scope>NUCLEOTIDE SEQUENCE [LARGE SCALE GENOMIC DNA]</scope>
    <source>
        <strain evidence="2 3">NBRC 107568</strain>
    </source>
</reference>
<evidence type="ECO:0000313" key="2">
    <source>
        <dbReference type="EMBL" id="GIH91771.1"/>
    </source>
</evidence>
<protein>
    <submittedName>
        <fullName evidence="2">Uncharacterized protein</fullName>
    </submittedName>
</protein>
<evidence type="ECO:0000256" key="1">
    <source>
        <dbReference type="SAM" id="MobiDB-lite"/>
    </source>
</evidence>
<dbReference type="Proteomes" id="UP000619788">
    <property type="component" value="Unassembled WGS sequence"/>
</dbReference>
<accession>A0A8J3WLF3</accession>
<keyword evidence="3" id="KW-1185">Reference proteome</keyword>
<comment type="caution">
    <text evidence="2">The sequence shown here is derived from an EMBL/GenBank/DDBJ whole genome shotgun (WGS) entry which is preliminary data.</text>
</comment>
<evidence type="ECO:0000313" key="3">
    <source>
        <dbReference type="Proteomes" id="UP000619788"/>
    </source>
</evidence>
<organism evidence="2 3">
    <name type="scientific">Planobispora siamensis</name>
    <dbReference type="NCBI Taxonomy" id="936338"/>
    <lineage>
        <taxon>Bacteria</taxon>
        <taxon>Bacillati</taxon>
        <taxon>Actinomycetota</taxon>
        <taxon>Actinomycetes</taxon>
        <taxon>Streptosporangiales</taxon>
        <taxon>Streptosporangiaceae</taxon>
        <taxon>Planobispora</taxon>
    </lineage>
</organism>
<feature type="compositionally biased region" description="Low complexity" evidence="1">
    <location>
        <begin position="79"/>
        <end position="105"/>
    </location>
</feature>
<proteinExistence type="predicted"/>
<feature type="region of interest" description="Disordered" evidence="1">
    <location>
        <begin position="76"/>
        <end position="105"/>
    </location>
</feature>
<sequence>MLPRASGTAWAVPVSAACTSRAAASRATFLRRSRARIPSFLPGTAGVGVPAEAALSGAESSDAAFSGVTLPGAAFSGTAGASENHASASAGAAEAPRSSGSARSG</sequence>
<dbReference type="EMBL" id="BOOJ01000022">
    <property type="protein sequence ID" value="GIH91771.1"/>
    <property type="molecule type" value="Genomic_DNA"/>
</dbReference>
<gene>
    <name evidence="2" type="ORF">Psi01_24010</name>
</gene>